<protein>
    <submittedName>
        <fullName evidence="1">Uncharacterized protein</fullName>
    </submittedName>
</protein>
<proteinExistence type="predicted"/>
<accession>A0A8X7CFC0</accession>
<comment type="caution">
    <text evidence="1">The sequence shown here is derived from an EMBL/GenBank/DDBJ whole genome shotgun (WGS) entry which is preliminary data.</text>
</comment>
<sequence length="87" mass="9859">MNRALETRYRAISARSTHPTLFEPISSRGPVTETMLCPSPVHQIVQFGLANHNPHGFDKGSLSFVGLLFQVIVEHVRRFKVCKTLER</sequence>
<dbReference type="AlphaFoldDB" id="A0A8X7CFC0"/>
<name>A0A8X7CFC0_9ARAC</name>
<gene>
    <name evidence="1" type="ORF">TNIN_359811</name>
</gene>
<dbReference type="Proteomes" id="UP000886998">
    <property type="component" value="Unassembled WGS sequence"/>
</dbReference>
<reference evidence="1" key="1">
    <citation type="submission" date="2020-08" db="EMBL/GenBank/DDBJ databases">
        <title>Multicomponent nature underlies the extraordinary mechanical properties of spider dragline silk.</title>
        <authorList>
            <person name="Kono N."/>
            <person name="Nakamura H."/>
            <person name="Mori M."/>
            <person name="Yoshida Y."/>
            <person name="Ohtoshi R."/>
            <person name="Malay A.D."/>
            <person name="Moran D.A.P."/>
            <person name="Tomita M."/>
            <person name="Numata K."/>
            <person name="Arakawa K."/>
        </authorList>
    </citation>
    <scope>NUCLEOTIDE SEQUENCE</scope>
</reference>
<dbReference type="EMBL" id="BMAV01015213">
    <property type="protein sequence ID" value="GFY64371.1"/>
    <property type="molecule type" value="Genomic_DNA"/>
</dbReference>
<evidence type="ECO:0000313" key="2">
    <source>
        <dbReference type="Proteomes" id="UP000886998"/>
    </source>
</evidence>
<evidence type="ECO:0000313" key="1">
    <source>
        <dbReference type="EMBL" id="GFY64371.1"/>
    </source>
</evidence>
<keyword evidence="2" id="KW-1185">Reference proteome</keyword>
<organism evidence="1 2">
    <name type="scientific">Trichonephila inaurata madagascariensis</name>
    <dbReference type="NCBI Taxonomy" id="2747483"/>
    <lineage>
        <taxon>Eukaryota</taxon>
        <taxon>Metazoa</taxon>
        <taxon>Ecdysozoa</taxon>
        <taxon>Arthropoda</taxon>
        <taxon>Chelicerata</taxon>
        <taxon>Arachnida</taxon>
        <taxon>Araneae</taxon>
        <taxon>Araneomorphae</taxon>
        <taxon>Entelegynae</taxon>
        <taxon>Araneoidea</taxon>
        <taxon>Nephilidae</taxon>
        <taxon>Trichonephila</taxon>
        <taxon>Trichonephila inaurata</taxon>
    </lineage>
</organism>